<dbReference type="PANTHER" id="PTHR43031:SF1">
    <property type="entry name" value="PYRIDINE NUCLEOTIDE-DISULPHIDE OXIDOREDUCTASE"/>
    <property type="match status" value="1"/>
</dbReference>
<dbReference type="Proteomes" id="UP000320300">
    <property type="component" value="Unassembled WGS sequence"/>
</dbReference>
<dbReference type="GO" id="GO:0016740">
    <property type="term" value="F:transferase activity"/>
    <property type="evidence" value="ECO:0007669"/>
    <property type="project" value="UniProtKB-KW"/>
</dbReference>
<dbReference type="InterPro" id="IPR001763">
    <property type="entry name" value="Rhodanese-like_dom"/>
</dbReference>
<dbReference type="SUPFAM" id="SSF52821">
    <property type="entry name" value="Rhodanese/Cell cycle control phosphatase"/>
    <property type="match status" value="1"/>
</dbReference>
<name>A0A521EN13_9SPHI</name>
<sequence>MGEINPLIATNMKEVTVQELKDKIDNKEDFQLIDVRETFEYETSNLEGENIPLGGLLIEIDKISKDKPVIMQCRSGQRSAAAVMQLEQRGYDNVYNLKGGILAWRQEFDPSMPVY</sequence>
<protein>
    <submittedName>
        <fullName evidence="2">Rhodanese-related sulfurtransferase</fullName>
    </submittedName>
</protein>
<dbReference type="EMBL" id="FXTN01000008">
    <property type="protein sequence ID" value="SMO84500.1"/>
    <property type="molecule type" value="Genomic_DNA"/>
</dbReference>
<evidence type="ECO:0000313" key="2">
    <source>
        <dbReference type="EMBL" id="SMO84500.1"/>
    </source>
</evidence>
<proteinExistence type="predicted"/>
<gene>
    <name evidence="2" type="ORF">SAMN06265348_108249</name>
</gene>
<organism evidence="2 3">
    <name type="scientific">Pedobacter westerhofensis</name>
    <dbReference type="NCBI Taxonomy" id="425512"/>
    <lineage>
        <taxon>Bacteria</taxon>
        <taxon>Pseudomonadati</taxon>
        <taxon>Bacteroidota</taxon>
        <taxon>Sphingobacteriia</taxon>
        <taxon>Sphingobacteriales</taxon>
        <taxon>Sphingobacteriaceae</taxon>
        <taxon>Pedobacter</taxon>
    </lineage>
</organism>
<evidence type="ECO:0000313" key="3">
    <source>
        <dbReference type="Proteomes" id="UP000320300"/>
    </source>
</evidence>
<dbReference type="CDD" id="cd00158">
    <property type="entry name" value="RHOD"/>
    <property type="match status" value="1"/>
</dbReference>
<dbReference type="PANTHER" id="PTHR43031">
    <property type="entry name" value="FAD-DEPENDENT OXIDOREDUCTASE"/>
    <property type="match status" value="1"/>
</dbReference>
<dbReference type="Gene3D" id="3.40.250.10">
    <property type="entry name" value="Rhodanese-like domain"/>
    <property type="match status" value="1"/>
</dbReference>
<dbReference type="Pfam" id="PF00581">
    <property type="entry name" value="Rhodanese"/>
    <property type="match status" value="1"/>
</dbReference>
<dbReference type="InterPro" id="IPR036873">
    <property type="entry name" value="Rhodanese-like_dom_sf"/>
</dbReference>
<feature type="domain" description="Rhodanese" evidence="1">
    <location>
        <begin position="26"/>
        <end position="113"/>
    </location>
</feature>
<reference evidence="2 3" key="1">
    <citation type="submission" date="2017-05" db="EMBL/GenBank/DDBJ databases">
        <authorList>
            <person name="Varghese N."/>
            <person name="Submissions S."/>
        </authorList>
    </citation>
    <scope>NUCLEOTIDE SEQUENCE [LARGE SCALE GENOMIC DNA]</scope>
    <source>
        <strain evidence="2 3">DSM 19036</strain>
    </source>
</reference>
<evidence type="ECO:0000259" key="1">
    <source>
        <dbReference type="PROSITE" id="PS50206"/>
    </source>
</evidence>
<dbReference type="PROSITE" id="PS50206">
    <property type="entry name" value="RHODANESE_3"/>
    <property type="match status" value="1"/>
</dbReference>
<accession>A0A521EN13</accession>
<dbReference type="InterPro" id="IPR050229">
    <property type="entry name" value="GlpE_sulfurtransferase"/>
</dbReference>
<keyword evidence="2" id="KW-0808">Transferase</keyword>
<dbReference type="AlphaFoldDB" id="A0A521EN13"/>
<keyword evidence="3" id="KW-1185">Reference proteome</keyword>
<dbReference type="SMART" id="SM00450">
    <property type="entry name" value="RHOD"/>
    <property type="match status" value="1"/>
</dbReference>